<comment type="caution">
    <text evidence="1">The sequence shown here is derived from an EMBL/GenBank/DDBJ whole genome shotgun (WGS) entry which is preliminary data.</text>
</comment>
<sequence>MAANLSLVEAQPSLFNRIAAILTGSTTSAAVSNLLRDVDAETTAAADEARRVEVRALDPLTPASEVEEAQSALIRATFAQKRLAAARERLEARLTTVQAAEREAESARLFGIAKAEHEACVKLLKDRYFPVVKELSEIIERCERADAHNRQQGYSALRRCEDAAFGVGNGYDRSTLASVTRLPNLTMPGHVVYPDPVVSIDWRDPRYGL</sequence>
<protein>
    <submittedName>
        <fullName evidence="1">Uncharacterized protein</fullName>
    </submittedName>
</protein>
<reference evidence="1 2" key="1">
    <citation type="submission" date="2016-04" db="EMBL/GenBank/DDBJ databases">
        <authorList>
            <person name="Evans L.H."/>
            <person name="Alamgir A."/>
            <person name="Owens N."/>
            <person name="Weber N.D."/>
            <person name="Virtaneva K."/>
            <person name="Barbian K."/>
            <person name="Babar A."/>
            <person name="Rosenke K."/>
        </authorList>
    </citation>
    <scope>NUCLEOTIDE SEQUENCE [LARGE SCALE GENOMIC DNA]</scope>
    <source>
        <strain evidence="1 2">PMB02</strain>
    </source>
</reference>
<gene>
    <name evidence="1" type="ORF">A5481_25230</name>
</gene>
<name>A0A179S197_9HYPH</name>
<dbReference type="STRING" id="427683.A5481_25230"/>
<evidence type="ECO:0000313" key="2">
    <source>
        <dbReference type="Proteomes" id="UP000078316"/>
    </source>
</evidence>
<dbReference type="EMBL" id="LWHQ01000054">
    <property type="protein sequence ID" value="OAS19100.1"/>
    <property type="molecule type" value="Genomic_DNA"/>
</dbReference>
<evidence type="ECO:0000313" key="1">
    <source>
        <dbReference type="EMBL" id="OAS19100.1"/>
    </source>
</evidence>
<dbReference type="AlphaFoldDB" id="A0A179S197"/>
<dbReference type="OrthoDB" id="9978770at2"/>
<dbReference type="Proteomes" id="UP000078316">
    <property type="component" value="Unassembled WGS sequence"/>
</dbReference>
<dbReference type="RefSeq" id="WP_048432171.1">
    <property type="nucleotide sequence ID" value="NZ_LWHQ01000054.1"/>
</dbReference>
<organism evidence="1 2">
    <name type="scientific">Methylobacterium platani</name>
    <dbReference type="NCBI Taxonomy" id="427683"/>
    <lineage>
        <taxon>Bacteria</taxon>
        <taxon>Pseudomonadati</taxon>
        <taxon>Pseudomonadota</taxon>
        <taxon>Alphaproteobacteria</taxon>
        <taxon>Hyphomicrobiales</taxon>
        <taxon>Methylobacteriaceae</taxon>
        <taxon>Methylobacterium</taxon>
    </lineage>
</organism>
<proteinExistence type="predicted"/>
<accession>A0A179S197</accession>